<accession>A0ABQ4G681</accession>
<comment type="caution">
    <text evidence="6">The sequence shown here is derived from an EMBL/GenBank/DDBJ whole genome shotgun (WGS) entry which is preliminary data.</text>
</comment>
<evidence type="ECO:0000259" key="5">
    <source>
        <dbReference type="PROSITE" id="PS50977"/>
    </source>
</evidence>
<feature type="domain" description="HTH tetR-type" evidence="5">
    <location>
        <begin position="16"/>
        <end position="75"/>
    </location>
</feature>
<keyword evidence="2 4" id="KW-0238">DNA-binding</keyword>
<dbReference type="InterPro" id="IPR009057">
    <property type="entry name" value="Homeodomain-like_sf"/>
</dbReference>
<evidence type="ECO:0000256" key="1">
    <source>
        <dbReference type="ARBA" id="ARBA00023015"/>
    </source>
</evidence>
<dbReference type="Pfam" id="PF21597">
    <property type="entry name" value="TetR_C_43"/>
    <property type="match status" value="1"/>
</dbReference>
<evidence type="ECO:0000313" key="6">
    <source>
        <dbReference type="EMBL" id="GIH42586.1"/>
    </source>
</evidence>
<keyword evidence="3" id="KW-0804">Transcription</keyword>
<organism evidence="6 7">
    <name type="scientific">Microbispora corallina</name>
    <dbReference type="NCBI Taxonomy" id="83302"/>
    <lineage>
        <taxon>Bacteria</taxon>
        <taxon>Bacillati</taxon>
        <taxon>Actinomycetota</taxon>
        <taxon>Actinomycetes</taxon>
        <taxon>Streptosporangiales</taxon>
        <taxon>Streptosporangiaceae</taxon>
        <taxon>Microbispora</taxon>
    </lineage>
</organism>
<sequence>MEPGLVSRRPKRADARRNFDALVAAARDTFAEKGAQTSLEDVARRAGVSIATLYRNFPTREDLVEEVHREEVEALCHEAEVVVELEPWEALVAWLHRFVEYIGTKLAFADALNRSTDGFQAGRRAMRAAGEPLLERAQRVGAARQEVSIDDVLRMISGISTVEYVDEGQRERVLQVALAGLRAAATVPASLELGGTPRLSGQQITTRFADVEGEP</sequence>
<dbReference type="InterPro" id="IPR049445">
    <property type="entry name" value="TetR_SbtR-like_C"/>
</dbReference>
<dbReference type="Proteomes" id="UP000603904">
    <property type="component" value="Unassembled WGS sequence"/>
</dbReference>
<reference evidence="6 7" key="1">
    <citation type="submission" date="2021-01" db="EMBL/GenBank/DDBJ databases">
        <title>Whole genome shotgun sequence of Microbispora corallina NBRC 16416.</title>
        <authorList>
            <person name="Komaki H."/>
            <person name="Tamura T."/>
        </authorList>
    </citation>
    <scope>NUCLEOTIDE SEQUENCE [LARGE SCALE GENOMIC DNA]</scope>
    <source>
        <strain evidence="6 7">NBRC 16416</strain>
    </source>
</reference>
<dbReference type="PROSITE" id="PS50977">
    <property type="entry name" value="HTH_TETR_2"/>
    <property type="match status" value="1"/>
</dbReference>
<dbReference type="PANTHER" id="PTHR30055:SF234">
    <property type="entry name" value="HTH-TYPE TRANSCRIPTIONAL REGULATOR BETI"/>
    <property type="match status" value="1"/>
</dbReference>
<dbReference type="InterPro" id="IPR050109">
    <property type="entry name" value="HTH-type_TetR-like_transc_reg"/>
</dbReference>
<dbReference type="Pfam" id="PF00440">
    <property type="entry name" value="TetR_N"/>
    <property type="match status" value="1"/>
</dbReference>
<dbReference type="InterPro" id="IPR001647">
    <property type="entry name" value="HTH_TetR"/>
</dbReference>
<dbReference type="SUPFAM" id="SSF48498">
    <property type="entry name" value="Tetracyclin repressor-like, C-terminal domain"/>
    <property type="match status" value="1"/>
</dbReference>
<dbReference type="EMBL" id="BOOC01000031">
    <property type="protein sequence ID" value="GIH42586.1"/>
    <property type="molecule type" value="Genomic_DNA"/>
</dbReference>
<dbReference type="Gene3D" id="1.10.357.10">
    <property type="entry name" value="Tetracycline Repressor, domain 2"/>
    <property type="match status" value="1"/>
</dbReference>
<evidence type="ECO:0000256" key="4">
    <source>
        <dbReference type="PROSITE-ProRule" id="PRU00335"/>
    </source>
</evidence>
<dbReference type="PANTHER" id="PTHR30055">
    <property type="entry name" value="HTH-TYPE TRANSCRIPTIONAL REGULATOR RUTR"/>
    <property type="match status" value="1"/>
</dbReference>
<name>A0ABQ4G681_9ACTN</name>
<keyword evidence="7" id="KW-1185">Reference proteome</keyword>
<evidence type="ECO:0000313" key="7">
    <source>
        <dbReference type="Proteomes" id="UP000603904"/>
    </source>
</evidence>
<gene>
    <name evidence="6" type="ORF">Mco01_55860</name>
</gene>
<protein>
    <submittedName>
        <fullName evidence="6">TetR family transcriptional regulator</fullName>
    </submittedName>
</protein>
<evidence type="ECO:0000256" key="2">
    <source>
        <dbReference type="ARBA" id="ARBA00023125"/>
    </source>
</evidence>
<feature type="DNA-binding region" description="H-T-H motif" evidence="4">
    <location>
        <begin position="38"/>
        <end position="57"/>
    </location>
</feature>
<keyword evidence="1" id="KW-0805">Transcription regulation</keyword>
<dbReference type="InterPro" id="IPR036271">
    <property type="entry name" value="Tet_transcr_reg_TetR-rel_C_sf"/>
</dbReference>
<proteinExistence type="predicted"/>
<dbReference type="PRINTS" id="PR00455">
    <property type="entry name" value="HTHTETR"/>
</dbReference>
<evidence type="ECO:0000256" key="3">
    <source>
        <dbReference type="ARBA" id="ARBA00023163"/>
    </source>
</evidence>
<dbReference type="SUPFAM" id="SSF46689">
    <property type="entry name" value="Homeodomain-like"/>
    <property type="match status" value="1"/>
</dbReference>